<reference evidence="3 4" key="1">
    <citation type="submission" date="2017-09" db="EMBL/GenBank/DDBJ databases">
        <title>Large-scale bioinformatics analysis of Bacillus genomes uncovers conserved roles of natural products in bacterial physiology.</title>
        <authorList>
            <consortium name="Agbiome Team Llc"/>
            <person name="Bleich R.M."/>
            <person name="Grubbs K.J."/>
            <person name="Santa Maria K.C."/>
            <person name="Allen S.E."/>
            <person name="Farag S."/>
            <person name="Shank E.A."/>
            <person name="Bowers A."/>
        </authorList>
    </citation>
    <scope>NUCLEOTIDE SEQUENCE [LARGE SCALE GENOMIC DNA]</scope>
    <source>
        <strain evidence="2 3">AFS067272</strain>
        <strain evidence="1 4">AFS083043</strain>
    </source>
</reference>
<name>A0A2B1Y0W6_BACCE</name>
<evidence type="ECO:0000313" key="1">
    <source>
        <dbReference type="EMBL" id="PFK35739.1"/>
    </source>
</evidence>
<proteinExistence type="predicted"/>
<dbReference type="RefSeq" id="WP_000734565.1">
    <property type="nucleotide sequence ID" value="NZ_NTUG01000012.1"/>
</dbReference>
<protein>
    <submittedName>
        <fullName evidence="2">Uncharacterized protein</fullName>
    </submittedName>
</protein>
<dbReference type="Proteomes" id="UP000242656">
    <property type="component" value="Unassembled WGS sequence"/>
</dbReference>
<evidence type="ECO:0000313" key="4">
    <source>
        <dbReference type="Proteomes" id="UP000242656"/>
    </source>
</evidence>
<dbReference type="Proteomes" id="UP000226357">
    <property type="component" value="Unassembled WGS sequence"/>
</dbReference>
<dbReference type="AlphaFoldDB" id="A0A2B1Y0W6"/>
<gene>
    <name evidence="1" type="ORF">COI93_16555</name>
    <name evidence="2" type="ORF">COK38_07665</name>
</gene>
<dbReference type="EMBL" id="NVBO01000057">
    <property type="protein sequence ID" value="PFS03681.1"/>
    <property type="molecule type" value="Genomic_DNA"/>
</dbReference>
<accession>A0A2B1Y0W6</accession>
<comment type="caution">
    <text evidence="2">The sequence shown here is derived from an EMBL/GenBank/DDBJ whole genome shotgun (WGS) entry which is preliminary data.</text>
</comment>
<evidence type="ECO:0000313" key="3">
    <source>
        <dbReference type="Proteomes" id="UP000226357"/>
    </source>
</evidence>
<organism evidence="2 3">
    <name type="scientific">Bacillus cereus</name>
    <dbReference type="NCBI Taxonomy" id="1396"/>
    <lineage>
        <taxon>Bacteria</taxon>
        <taxon>Bacillati</taxon>
        <taxon>Bacillota</taxon>
        <taxon>Bacilli</taxon>
        <taxon>Bacillales</taxon>
        <taxon>Bacillaceae</taxon>
        <taxon>Bacillus</taxon>
        <taxon>Bacillus cereus group</taxon>
    </lineage>
</organism>
<sequence length="52" mass="5821">MKKLLEVVGAVFLAFVDGKKVAMELNEAPEQTLLETKETPKQAHTFKPILHT</sequence>
<dbReference type="EMBL" id="NUWN01000064">
    <property type="protein sequence ID" value="PFK35739.1"/>
    <property type="molecule type" value="Genomic_DNA"/>
</dbReference>
<evidence type="ECO:0000313" key="2">
    <source>
        <dbReference type="EMBL" id="PFS03681.1"/>
    </source>
</evidence>